<feature type="compositionally biased region" description="Low complexity" evidence="1">
    <location>
        <begin position="1"/>
        <end position="30"/>
    </location>
</feature>
<dbReference type="WBParaSite" id="Pan_g2436.t1">
    <property type="protein sequence ID" value="Pan_g2436.t1"/>
    <property type="gene ID" value="Pan_g2436"/>
</dbReference>
<accession>A0A7E4VRC7</accession>
<organism evidence="2 3">
    <name type="scientific">Panagrellus redivivus</name>
    <name type="common">Microworm</name>
    <dbReference type="NCBI Taxonomy" id="6233"/>
    <lineage>
        <taxon>Eukaryota</taxon>
        <taxon>Metazoa</taxon>
        <taxon>Ecdysozoa</taxon>
        <taxon>Nematoda</taxon>
        <taxon>Chromadorea</taxon>
        <taxon>Rhabditida</taxon>
        <taxon>Tylenchina</taxon>
        <taxon>Panagrolaimomorpha</taxon>
        <taxon>Panagrolaimoidea</taxon>
        <taxon>Panagrolaimidae</taxon>
        <taxon>Panagrellus</taxon>
    </lineage>
</organism>
<protein>
    <submittedName>
        <fullName evidence="3">BED-type domain-containing protein</fullName>
    </submittedName>
</protein>
<feature type="compositionally biased region" description="Pro residues" evidence="1">
    <location>
        <begin position="53"/>
        <end position="65"/>
    </location>
</feature>
<proteinExistence type="predicted"/>
<sequence>MLPLTTNPSSTTPTTISSPSPTTISSPSTSENDCPDRLNRRVSLPPSKWRNPSPTPSNQPSPPAPVKQSAKLALTSGKKIKKTSLKLRSDVKHWAEYFELRTLPDGREVYACKFCLKNYLISDMLKTIRAHTYACPGNKAPNV</sequence>
<name>A0A7E4VRC7_PANRE</name>
<keyword evidence="2" id="KW-1185">Reference proteome</keyword>
<reference evidence="3" key="2">
    <citation type="submission" date="2020-10" db="UniProtKB">
        <authorList>
            <consortium name="WormBaseParasite"/>
        </authorList>
    </citation>
    <scope>IDENTIFICATION</scope>
</reference>
<evidence type="ECO:0000313" key="3">
    <source>
        <dbReference type="WBParaSite" id="Pan_g2436.t1"/>
    </source>
</evidence>
<evidence type="ECO:0000313" key="2">
    <source>
        <dbReference type="Proteomes" id="UP000492821"/>
    </source>
</evidence>
<dbReference type="AlphaFoldDB" id="A0A7E4VRC7"/>
<feature type="region of interest" description="Disordered" evidence="1">
    <location>
        <begin position="1"/>
        <end position="77"/>
    </location>
</feature>
<reference evidence="2" key="1">
    <citation type="journal article" date="2013" name="Genetics">
        <title>The draft genome and transcriptome of Panagrellus redivivus are shaped by the harsh demands of a free-living lifestyle.</title>
        <authorList>
            <person name="Srinivasan J."/>
            <person name="Dillman A.R."/>
            <person name="Macchietto M.G."/>
            <person name="Heikkinen L."/>
            <person name="Lakso M."/>
            <person name="Fracchia K.M."/>
            <person name="Antoshechkin I."/>
            <person name="Mortazavi A."/>
            <person name="Wong G."/>
            <person name="Sternberg P.W."/>
        </authorList>
    </citation>
    <scope>NUCLEOTIDE SEQUENCE [LARGE SCALE GENOMIC DNA]</scope>
    <source>
        <strain evidence="2">MT8872</strain>
    </source>
</reference>
<dbReference type="Proteomes" id="UP000492821">
    <property type="component" value="Unassembled WGS sequence"/>
</dbReference>
<evidence type="ECO:0000256" key="1">
    <source>
        <dbReference type="SAM" id="MobiDB-lite"/>
    </source>
</evidence>